<dbReference type="InterPro" id="IPR011006">
    <property type="entry name" value="CheY-like_superfamily"/>
</dbReference>
<dbReference type="PANTHER" id="PTHR33121">
    <property type="entry name" value="CYCLIC DI-GMP PHOSPHODIESTERASE PDEF"/>
    <property type="match status" value="1"/>
</dbReference>
<dbReference type="InterPro" id="IPR050706">
    <property type="entry name" value="Cyclic-di-GMP_PDE-like"/>
</dbReference>
<proteinExistence type="predicted"/>
<dbReference type="SUPFAM" id="SSF52172">
    <property type="entry name" value="CheY-like"/>
    <property type="match status" value="1"/>
</dbReference>
<organism evidence="4 5">
    <name type="scientific">Pseudomonas plecoglossicida</name>
    <dbReference type="NCBI Taxonomy" id="70775"/>
    <lineage>
        <taxon>Bacteria</taxon>
        <taxon>Pseudomonadati</taxon>
        <taxon>Pseudomonadota</taxon>
        <taxon>Gammaproteobacteria</taxon>
        <taxon>Pseudomonadales</taxon>
        <taxon>Pseudomonadaceae</taxon>
        <taxon>Pseudomonas</taxon>
    </lineage>
</organism>
<dbReference type="SUPFAM" id="SSF141868">
    <property type="entry name" value="EAL domain-like"/>
    <property type="match status" value="1"/>
</dbReference>
<dbReference type="CDD" id="cd17546">
    <property type="entry name" value="REC_hyHK_CKI1_RcsC-like"/>
    <property type="match status" value="1"/>
</dbReference>
<dbReference type="InterPro" id="IPR001789">
    <property type="entry name" value="Sig_transdc_resp-reg_receiver"/>
</dbReference>
<dbReference type="Gene3D" id="3.20.20.450">
    <property type="entry name" value="EAL domain"/>
    <property type="match status" value="1"/>
</dbReference>
<dbReference type="SMART" id="SM00448">
    <property type="entry name" value="REC"/>
    <property type="match status" value="1"/>
</dbReference>
<feature type="domain" description="Response regulatory" evidence="2">
    <location>
        <begin position="5"/>
        <end position="125"/>
    </location>
</feature>
<dbReference type="CDD" id="cd01948">
    <property type="entry name" value="EAL"/>
    <property type="match status" value="1"/>
</dbReference>
<feature type="modified residue" description="4-aspartylphosphate" evidence="1">
    <location>
        <position position="55"/>
    </location>
</feature>
<evidence type="ECO:0000259" key="2">
    <source>
        <dbReference type="PROSITE" id="PS50110"/>
    </source>
</evidence>
<dbReference type="Pfam" id="PF00563">
    <property type="entry name" value="EAL"/>
    <property type="match status" value="1"/>
</dbReference>
<evidence type="ECO:0000313" key="4">
    <source>
        <dbReference type="EMBL" id="AXM98220.1"/>
    </source>
</evidence>
<keyword evidence="1" id="KW-0597">Phosphoprotein</keyword>
<name>A0AAD0VVF8_PSEDL</name>
<dbReference type="Gene3D" id="3.40.50.2300">
    <property type="match status" value="1"/>
</dbReference>
<sequence length="396" mass="42888">MVAYRVLLVEDHPVQQRYLLDLFLALDGVSVAAVQNGNEALAVLDTQVFDLVLCDLMMPVMDGMQLVQRMRALGHRPSMAFMSALPERMLSSASLAASHLGFNVLAPLAKPVGIETLARMLQKMATPGVGTRPPAAPVSTHSVETLRGAIDSGRIQPWFQPKWSLSTGHIVAAEALVRWADEGRDVLLPRDFLPGIVSRHLEEALLMHVVSLTIAAQNAWRRQGYGVPVSINLPTHLLDDEDLPDRLHAHVISAGGAPSYIGFEIMESSEAKELGHYFASVCRLRLKGFGLAQDDFGKGYGSYFNLVSTPFTELKIDRSLVSGCVENANLAAALSSIVALGRQLGLKVVAEGVETFQELALLKQANCDQVQGFLLSKAVSPRSFLSLLASKWPAGC</sequence>
<evidence type="ECO:0000259" key="3">
    <source>
        <dbReference type="PROSITE" id="PS50883"/>
    </source>
</evidence>
<dbReference type="InterPro" id="IPR035919">
    <property type="entry name" value="EAL_sf"/>
</dbReference>
<dbReference type="PROSITE" id="PS50883">
    <property type="entry name" value="EAL"/>
    <property type="match status" value="1"/>
</dbReference>
<reference evidence="4 5" key="1">
    <citation type="submission" date="2018-07" db="EMBL/GenBank/DDBJ databases">
        <title>Complete genome sequence of a Pseudomonas plecoglossicida strain pathogenic to the marine fish, Larimichthys crocea.</title>
        <authorList>
            <person name="Tao Z."/>
        </authorList>
    </citation>
    <scope>NUCLEOTIDE SEQUENCE [LARGE SCALE GENOMIC DNA]</scope>
    <source>
        <strain evidence="4 5">XSDHY-P</strain>
    </source>
</reference>
<dbReference type="PROSITE" id="PS50110">
    <property type="entry name" value="RESPONSE_REGULATORY"/>
    <property type="match status" value="1"/>
</dbReference>
<gene>
    <name evidence="4" type="ORF">DVB73_21740</name>
</gene>
<dbReference type="GO" id="GO:0071111">
    <property type="term" value="F:cyclic-guanylate-specific phosphodiesterase activity"/>
    <property type="evidence" value="ECO:0007669"/>
    <property type="project" value="InterPro"/>
</dbReference>
<dbReference type="AlphaFoldDB" id="A0AAD0VVF8"/>
<protein>
    <submittedName>
        <fullName evidence="4">EAL domain-containing protein</fullName>
    </submittedName>
</protein>
<dbReference type="SMART" id="SM00052">
    <property type="entry name" value="EAL"/>
    <property type="match status" value="1"/>
</dbReference>
<evidence type="ECO:0000313" key="5">
    <source>
        <dbReference type="Proteomes" id="UP000256503"/>
    </source>
</evidence>
<dbReference type="InterPro" id="IPR001633">
    <property type="entry name" value="EAL_dom"/>
</dbReference>
<dbReference type="PANTHER" id="PTHR33121:SF70">
    <property type="entry name" value="SIGNALING PROTEIN YKOW"/>
    <property type="match status" value="1"/>
</dbReference>
<accession>A0AAD0VVF8</accession>
<feature type="domain" description="EAL" evidence="3">
    <location>
        <begin position="139"/>
        <end position="392"/>
    </location>
</feature>
<dbReference type="Pfam" id="PF00072">
    <property type="entry name" value="Response_reg"/>
    <property type="match status" value="1"/>
</dbReference>
<evidence type="ECO:0000256" key="1">
    <source>
        <dbReference type="PROSITE-ProRule" id="PRU00169"/>
    </source>
</evidence>
<dbReference type="Proteomes" id="UP000256503">
    <property type="component" value="Chromosome"/>
</dbReference>
<dbReference type="GO" id="GO:0000160">
    <property type="term" value="P:phosphorelay signal transduction system"/>
    <property type="evidence" value="ECO:0007669"/>
    <property type="project" value="InterPro"/>
</dbReference>
<dbReference type="EMBL" id="CP031146">
    <property type="protein sequence ID" value="AXM98220.1"/>
    <property type="molecule type" value="Genomic_DNA"/>
</dbReference>